<feature type="region of interest" description="Disordered" evidence="1">
    <location>
        <begin position="192"/>
        <end position="219"/>
    </location>
</feature>
<feature type="region of interest" description="Disordered" evidence="1">
    <location>
        <begin position="718"/>
        <end position="746"/>
    </location>
</feature>
<feature type="compositionally biased region" description="Basic and acidic residues" evidence="1">
    <location>
        <begin position="684"/>
        <end position="698"/>
    </location>
</feature>
<protein>
    <recommendedName>
        <fullName evidence="4">Mediator of RNA polymerase II transcription subunit 17</fullName>
    </recommendedName>
</protein>
<feature type="compositionally biased region" description="Low complexity" evidence="1">
    <location>
        <begin position="412"/>
        <end position="429"/>
    </location>
</feature>
<keyword evidence="3" id="KW-1185">Reference proteome</keyword>
<feature type="region of interest" description="Disordered" evidence="1">
    <location>
        <begin position="407"/>
        <end position="434"/>
    </location>
</feature>
<reference evidence="2" key="1">
    <citation type="submission" date="2016-04" db="EMBL/GenBank/DDBJ databases">
        <authorList>
            <person name="Nguyen H.D."/>
            <person name="Samba Siva P."/>
            <person name="Cullis J."/>
            <person name="Levesque C.A."/>
            <person name="Hambleton S."/>
        </authorList>
    </citation>
    <scope>NUCLEOTIDE SEQUENCE</scope>
    <source>
        <strain evidence="2">DAOMC 236416</strain>
    </source>
</reference>
<dbReference type="AlphaFoldDB" id="A0A177TJ57"/>
<feature type="region of interest" description="Disordered" evidence="1">
    <location>
        <begin position="564"/>
        <end position="593"/>
    </location>
</feature>
<dbReference type="Proteomes" id="UP000077521">
    <property type="component" value="Unassembled WGS sequence"/>
</dbReference>
<feature type="region of interest" description="Disordered" evidence="1">
    <location>
        <begin position="832"/>
        <end position="851"/>
    </location>
</feature>
<evidence type="ECO:0008006" key="4">
    <source>
        <dbReference type="Google" id="ProtNLM"/>
    </source>
</evidence>
<organism evidence="2 3">
    <name type="scientific">Tilletia indica</name>
    <dbReference type="NCBI Taxonomy" id="43049"/>
    <lineage>
        <taxon>Eukaryota</taxon>
        <taxon>Fungi</taxon>
        <taxon>Dikarya</taxon>
        <taxon>Basidiomycota</taxon>
        <taxon>Ustilaginomycotina</taxon>
        <taxon>Exobasidiomycetes</taxon>
        <taxon>Tilletiales</taxon>
        <taxon>Tilletiaceae</taxon>
        <taxon>Tilletia</taxon>
    </lineage>
</organism>
<feature type="compositionally biased region" description="Low complexity" evidence="1">
    <location>
        <begin position="268"/>
        <end position="285"/>
    </location>
</feature>
<evidence type="ECO:0000256" key="1">
    <source>
        <dbReference type="SAM" id="MobiDB-lite"/>
    </source>
</evidence>
<feature type="compositionally biased region" description="Low complexity" evidence="1">
    <location>
        <begin position="832"/>
        <end position="842"/>
    </location>
</feature>
<feature type="region of interest" description="Disordered" evidence="1">
    <location>
        <begin position="659"/>
        <end position="700"/>
    </location>
</feature>
<feature type="compositionally biased region" description="Polar residues" evidence="1">
    <location>
        <begin position="718"/>
        <end position="731"/>
    </location>
</feature>
<name>A0A177TJ57_9BASI</name>
<accession>A0A177TJ57</accession>
<dbReference type="EMBL" id="LWDF02000529">
    <property type="protein sequence ID" value="KAE8245198.1"/>
    <property type="molecule type" value="Genomic_DNA"/>
</dbReference>
<evidence type="ECO:0000313" key="2">
    <source>
        <dbReference type="EMBL" id="KAE8245198.1"/>
    </source>
</evidence>
<reference evidence="2" key="2">
    <citation type="journal article" date="2019" name="IMA Fungus">
        <title>Genome sequencing and comparison of five Tilletia species to identify candidate genes for the detection of regulated species infecting wheat.</title>
        <authorList>
            <person name="Nguyen H.D.T."/>
            <person name="Sultana T."/>
            <person name="Kesanakurti P."/>
            <person name="Hambleton S."/>
        </authorList>
    </citation>
    <scope>NUCLEOTIDE SEQUENCE</scope>
    <source>
        <strain evidence="2">DAOMC 236416</strain>
    </source>
</reference>
<feature type="compositionally biased region" description="Basic and acidic residues" evidence="1">
    <location>
        <begin position="736"/>
        <end position="746"/>
    </location>
</feature>
<feature type="compositionally biased region" description="Low complexity" evidence="1">
    <location>
        <begin position="102"/>
        <end position="125"/>
    </location>
</feature>
<feature type="compositionally biased region" description="Acidic residues" evidence="1">
    <location>
        <begin position="253"/>
        <end position="263"/>
    </location>
</feature>
<feature type="region of interest" description="Disordered" evidence="1">
    <location>
        <begin position="446"/>
        <end position="485"/>
    </location>
</feature>
<feature type="compositionally biased region" description="Polar residues" evidence="1">
    <location>
        <begin position="239"/>
        <end position="249"/>
    </location>
</feature>
<feature type="compositionally biased region" description="Low complexity" evidence="1">
    <location>
        <begin position="662"/>
        <end position="680"/>
    </location>
</feature>
<feature type="region of interest" description="Disordered" evidence="1">
    <location>
        <begin position="86"/>
        <end position="131"/>
    </location>
</feature>
<comment type="caution">
    <text evidence="2">The sequence shown here is derived from an EMBL/GenBank/DDBJ whole genome shotgun (WGS) entry which is preliminary data.</text>
</comment>
<evidence type="ECO:0000313" key="3">
    <source>
        <dbReference type="Proteomes" id="UP000077521"/>
    </source>
</evidence>
<sequence>MESAATGANQPLHLALEVAALPQSADSDKDPFAPRPRLDDILPQELGGAIYASAEQLYPSLAHRLHRLWHERGDFSKFKRSALNLDDNQTPLPEPPHFGITSPASASPSSPADAQEGQGQSQQEQRNTVAISVQDAESIKASMLQRIGNAHFATYFLHNLVALLLQYQTAQRKLQLEQQSAIAQSQVQILSGTNKQQQPQPNSITSIPEPAANTPQQHQEPYFDPKILALSEVFPDPSLPQNQHQNASHSLVDDDDDDDDEQKDDTKAQQQEQQEQQPQASTSEPSIPIDQTSFPALATTRATLTRASSILRSGASSIRRVAGSSSSTATSEQTRWAGLAALQTSSSASWKLAPAPQNVGVGSAVWWGGLSDREDGEGAGAKDAWVGYGLPEVQPRFRRNAMAYFADEDLQPPSSTPSSTTPRPAGSSSEPLVFLHRPGRRLRLTLISPEGVEHNSDSTARQKSTGDDMMESDEGGGPSRSGTSAPAVENVLREAQEELLDEELWSNLLAQVQNTSAVVIRTSSALQVSGKPAQSSAAGTSAALSSATTPASTPAPQLAAEALAPVMESQSEGGTKKEKKKRRRLDAASSDTERIEVRLGGGWKLVLQMGRAEPIASASPEPTGDSAKTLPSSALPRILLAYFRLSVLRSIRLRLRVRNESSTKVNNSKSASSASAASGSQTKNSDKGKSQAQLEREAAAASSKRGVGAYEVVSGSKLKQQQLQATPSSTTAAGDAGKEKEKALGVGTKKESYLDPVLGLFRYATFVADVELILDGLSRRGGDGVDDEKHSGKNERNGRRIWYRLSPLASLVDTSAWLRTFLDGGQSTSAQQASASGLAAPGTTTQHHHQQMDAVRMLSGMGTVFCDDSPLVLINFSYPARLSVQFARREMLPRWTGELSLDVFKKFLEREIGEAKAQ</sequence>
<feature type="region of interest" description="Disordered" evidence="1">
    <location>
        <begin position="20"/>
        <end position="40"/>
    </location>
</feature>
<feature type="compositionally biased region" description="Polar residues" evidence="1">
    <location>
        <begin position="192"/>
        <end position="206"/>
    </location>
</feature>
<feature type="region of interest" description="Disordered" evidence="1">
    <location>
        <begin position="235"/>
        <end position="290"/>
    </location>
</feature>
<feature type="compositionally biased region" description="Basic and acidic residues" evidence="1">
    <location>
        <begin position="26"/>
        <end position="40"/>
    </location>
</feature>
<proteinExistence type="predicted"/>
<gene>
    <name evidence="2" type="ORF">A4X13_0g6043</name>
</gene>